<dbReference type="RefSeq" id="WP_201917262.1">
    <property type="nucleotide sequence ID" value="NZ_BAABAX010000023.1"/>
</dbReference>
<name>A0A936ZVM9_9FLAO</name>
<gene>
    <name evidence="2" type="ORF">JJQ60_04825</name>
</gene>
<evidence type="ECO:0000313" key="2">
    <source>
        <dbReference type="EMBL" id="MBL0682830.1"/>
    </source>
</evidence>
<keyword evidence="1" id="KW-0472">Membrane</keyword>
<feature type="transmembrane region" description="Helical" evidence="1">
    <location>
        <begin position="93"/>
        <end position="115"/>
    </location>
</feature>
<protein>
    <submittedName>
        <fullName evidence="2">Uncharacterized protein</fullName>
    </submittedName>
</protein>
<organism evidence="2 3">
    <name type="scientific">Aquimarina mytili</name>
    <dbReference type="NCBI Taxonomy" id="874423"/>
    <lineage>
        <taxon>Bacteria</taxon>
        <taxon>Pseudomonadati</taxon>
        <taxon>Bacteroidota</taxon>
        <taxon>Flavobacteriia</taxon>
        <taxon>Flavobacteriales</taxon>
        <taxon>Flavobacteriaceae</taxon>
        <taxon>Aquimarina</taxon>
    </lineage>
</organism>
<keyword evidence="3" id="KW-1185">Reference proteome</keyword>
<evidence type="ECO:0000256" key="1">
    <source>
        <dbReference type="SAM" id="Phobius"/>
    </source>
</evidence>
<evidence type="ECO:0000313" key="3">
    <source>
        <dbReference type="Proteomes" id="UP000651057"/>
    </source>
</evidence>
<keyword evidence="1" id="KW-0812">Transmembrane</keyword>
<dbReference type="AlphaFoldDB" id="A0A936ZVM9"/>
<comment type="caution">
    <text evidence="2">The sequence shown here is derived from an EMBL/GenBank/DDBJ whole genome shotgun (WGS) entry which is preliminary data.</text>
</comment>
<dbReference type="EMBL" id="JAERQJ010000002">
    <property type="protein sequence ID" value="MBL0682830.1"/>
    <property type="molecule type" value="Genomic_DNA"/>
</dbReference>
<dbReference type="Proteomes" id="UP000651057">
    <property type="component" value="Unassembled WGS sequence"/>
</dbReference>
<reference evidence="2" key="1">
    <citation type="submission" date="2021-01" db="EMBL/GenBank/DDBJ databases">
        <authorList>
            <person name="Zhong Y.L."/>
        </authorList>
    </citation>
    <scope>NUCLEOTIDE SEQUENCE</scope>
    <source>
        <strain evidence="2">KCTC 23302</strain>
    </source>
</reference>
<proteinExistence type="predicted"/>
<keyword evidence="1" id="KW-1133">Transmembrane helix</keyword>
<accession>A0A936ZVM9</accession>
<sequence length="215" mass="25193">MIIKVVKLAFEKAKKETSNRSKTGLATHISKRIEKDYPDRVISYRTFTRYYEKYIEEKMGVIDEPQPDIIEYLCQYLGYEGYEDFVRKNKIKLIIKLLLGFGVISLIMVIIVFSFNTQQKDCMTWSKYNYILVVCPQSHNPKIIPLDTVLLNEFEKIEVDTNSIFFDNNGKAKVWYDKTEGKIEFFNSKGIHPTNGNKLKPITQTIVRKYVFGED</sequence>